<feature type="region of interest" description="Disordered" evidence="1">
    <location>
        <begin position="21"/>
        <end position="54"/>
    </location>
</feature>
<name>A0ABD3RJR9_9LAMI</name>
<keyword evidence="3" id="KW-1185">Reference proteome</keyword>
<feature type="compositionally biased region" description="Basic and acidic residues" evidence="1">
    <location>
        <begin position="27"/>
        <end position="36"/>
    </location>
</feature>
<proteinExistence type="predicted"/>
<dbReference type="AlphaFoldDB" id="A0ABD3RJR9"/>
<dbReference type="Proteomes" id="UP001634393">
    <property type="component" value="Unassembled WGS sequence"/>
</dbReference>
<feature type="compositionally biased region" description="Pro residues" evidence="1">
    <location>
        <begin position="45"/>
        <end position="54"/>
    </location>
</feature>
<organism evidence="2 3">
    <name type="scientific">Penstemon smallii</name>
    <dbReference type="NCBI Taxonomy" id="265156"/>
    <lineage>
        <taxon>Eukaryota</taxon>
        <taxon>Viridiplantae</taxon>
        <taxon>Streptophyta</taxon>
        <taxon>Embryophyta</taxon>
        <taxon>Tracheophyta</taxon>
        <taxon>Spermatophyta</taxon>
        <taxon>Magnoliopsida</taxon>
        <taxon>eudicotyledons</taxon>
        <taxon>Gunneridae</taxon>
        <taxon>Pentapetalae</taxon>
        <taxon>asterids</taxon>
        <taxon>lamiids</taxon>
        <taxon>Lamiales</taxon>
        <taxon>Plantaginaceae</taxon>
        <taxon>Cheloneae</taxon>
        <taxon>Penstemon</taxon>
    </lineage>
</organism>
<comment type="caution">
    <text evidence="2">The sequence shown here is derived from an EMBL/GenBank/DDBJ whole genome shotgun (WGS) entry which is preliminary data.</text>
</comment>
<accession>A0ABD3RJR9</accession>
<sequence>MILNLIPAPEGERKATVGLWGKKKREKAKEKKRETVQYRVTDCGPRPPNGPNTM</sequence>
<gene>
    <name evidence="2" type="ORF">ACJIZ3_014505</name>
</gene>
<protein>
    <submittedName>
        <fullName evidence="2">Uncharacterized protein</fullName>
    </submittedName>
</protein>
<evidence type="ECO:0000313" key="2">
    <source>
        <dbReference type="EMBL" id="KAL3813237.1"/>
    </source>
</evidence>
<reference evidence="2 3" key="1">
    <citation type="submission" date="2024-12" db="EMBL/GenBank/DDBJ databases">
        <title>The unique morphological basis and parallel evolutionary history of personate flowers in Penstemon.</title>
        <authorList>
            <person name="Depatie T.H."/>
            <person name="Wessinger C.A."/>
        </authorList>
    </citation>
    <scope>NUCLEOTIDE SEQUENCE [LARGE SCALE GENOMIC DNA]</scope>
    <source>
        <strain evidence="2">WTNN_2</strain>
        <tissue evidence="2">Leaf</tissue>
    </source>
</reference>
<evidence type="ECO:0000313" key="3">
    <source>
        <dbReference type="Proteomes" id="UP001634393"/>
    </source>
</evidence>
<dbReference type="EMBL" id="JBJXBP010000008">
    <property type="protein sequence ID" value="KAL3813237.1"/>
    <property type="molecule type" value="Genomic_DNA"/>
</dbReference>
<evidence type="ECO:0000256" key="1">
    <source>
        <dbReference type="SAM" id="MobiDB-lite"/>
    </source>
</evidence>